<sequence length="82" mass="8828">LPPTDDKEWAPGPEKRPAKSTTKKQNKQTLLLPPAAPLPPLPPPPPPPPPRPPSPSLPTSTTSILNTLLQLPANQPKQRTNE</sequence>
<evidence type="ECO:0000256" key="1">
    <source>
        <dbReference type="SAM" id="MobiDB-lite"/>
    </source>
</evidence>
<accession>A0A821UNU8</accession>
<feature type="non-terminal residue" evidence="2">
    <location>
        <position position="82"/>
    </location>
</feature>
<name>A0A821UNU8_9BILA</name>
<evidence type="ECO:0000313" key="2">
    <source>
        <dbReference type="EMBL" id="CAF4892572.1"/>
    </source>
</evidence>
<gene>
    <name evidence="2" type="ORF">UJA718_LOCUS45157</name>
</gene>
<feature type="compositionally biased region" description="Basic and acidic residues" evidence="1">
    <location>
        <begin position="1"/>
        <end position="17"/>
    </location>
</feature>
<evidence type="ECO:0000313" key="3">
    <source>
        <dbReference type="Proteomes" id="UP000663873"/>
    </source>
</evidence>
<feature type="non-terminal residue" evidence="2">
    <location>
        <position position="1"/>
    </location>
</feature>
<proteinExistence type="predicted"/>
<dbReference type="EMBL" id="CAJOBP010073915">
    <property type="protein sequence ID" value="CAF4892572.1"/>
    <property type="molecule type" value="Genomic_DNA"/>
</dbReference>
<feature type="compositionally biased region" description="Polar residues" evidence="1">
    <location>
        <begin position="64"/>
        <end position="82"/>
    </location>
</feature>
<organism evidence="2 3">
    <name type="scientific">Rotaria socialis</name>
    <dbReference type="NCBI Taxonomy" id="392032"/>
    <lineage>
        <taxon>Eukaryota</taxon>
        <taxon>Metazoa</taxon>
        <taxon>Spiralia</taxon>
        <taxon>Gnathifera</taxon>
        <taxon>Rotifera</taxon>
        <taxon>Eurotatoria</taxon>
        <taxon>Bdelloidea</taxon>
        <taxon>Philodinida</taxon>
        <taxon>Philodinidae</taxon>
        <taxon>Rotaria</taxon>
    </lineage>
</organism>
<reference evidence="2" key="1">
    <citation type="submission" date="2021-02" db="EMBL/GenBank/DDBJ databases">
        <authorList>
            <person name="Nowell W R."/>
        </authorList>
    </citation>
    <scope>NUCLEOTIDE SEQUENCE</scope>
</reference>
<feature type="compositionally biased region" description="Pro residues" evidence="1">
    <location>
        <begin position="34"/>
        <end position="56"/>
    </location>
</feature>
<feature type="region of interest" description="Disordered" evidence="1">
    <location>
        <begin position="1"/>
        <end position="82"/>
    </location>
</feature>
<protein>
    <submittedName>
        <fullName evidence="2">Uncharacterized protein</fullName>
    </submittedName>
</protein>
<comment type="caution">
    <text evidence="2">The sequence shown here is derived from an EMBL/GenBank/DDBJ whole genome shotgun (WGS) entry which is preliminary data.</text>
</comment>
<dbReference type="AlphaFoldDB" id="A0A821UNU8"/>
<keyword evidence="3" id="KW-1185">Reference proteome</keyword>
<dbReference type="Proteomes" id="UP000663873">
    <property type="component" value="Unassembled WGS sequence"/>
</dbReference>